<accession>A0A4R0VMZ5</accession>
<evidence type="ECO:0000313" key="2">
    <source>
        <dbReference type="Proteomes" id="UP000292729"/>
    </source>
</evidence>
<dbReference type="EMBL" id="SHTI01000037">
    <property type="protein sequence ID" value="TCF67410.1"/>
    <property type="molecule type" value="Genomic_DNA"/>
</dbReference>
<gene>
    <name evidence="1" type="ORF">MCC10119_2087</name>
</gene>
<comment type="caution">
    <text evidence="1">The sequence shown here is derived from an EMBL/GenBank/DDBJ whole genome shotgun (WGS) entry which is preliminary data.</text>
</comment>
<proteinExistence type="predicted"/>
<dbReference type="Proteomes" id="UP000292729">
    <property type="component" value="Unassembled WGS sequence"/>
</dbReference>
<evidence type="ECO:0000313" key="1">
    <source>
        <dbReference type="EMBL" id="TCF67410.1"/>
    </source>
</evidence>
<protein>
    <submittedName>
        <fullName evidence="1">Uncharacterized protein</fullName>
    </submittedName>
</protein>
<name>A0A4R0VMZ5_BIFLL</name>
<reference evidence="1 2" key="1">
    <citation type="journal article" date="2018" name="Sci. Rep.">
        <title>Genomic diversity and distribution of Bifidobacterium longum subsp. longum across the human lifespan.</title>
        <authorList>
            <person name="Odamaki T."/>
            <person name="Bottacini F."/>
            <person name="Kato K."/>
            <person name="Mitsuyama E."/>
            <person name="Yoshida K."/>
            <person name="Horigome A."/>
            <person name="Xiao J.Z."/>
            <person name="van Sinderen D."/>
        </authorList>
    </citation>
    <scope>NUCLEOTIDE SEQUENCE [LARGE SCALE GENOMIC DNA]</scope>
    <source>
        <strain evidence="1 2">MCC10119</strain>
    </source>
</reference>
<dbReference type="AlphaFoldDB" id="A0A4R0VMZ5"/>
<organism evidence="1 2">
    <name type="scientific">Bifidobacterium longum subsp. longum</name>
    <dbReference type="NCBI Taxonomy" id="1679"/>
    <lineage>
        <taxon>Bacteria</taxon>
        <taxon>Bacillati</taxon>
        <taxon>Actinomycetota</taxon>
        <taxon>Actinomycetes</taxon>
        <taxon>Bifidobacteriales</taxon>
        <taxon>Bifidobacteriaceae</taxon>
        <taxon>Bifidobacterium</taxon>
    </lineage>
</organism>
<sequence length="60" mass="6395">MGHVVACDQRRIHAGGDGRENNHIATSVAPADQGTVFRIGQDVSDAAGERRVFFAGPYRG</sequence>